<feature type="signal peptide" evidence="1">
    <location>
        <begin position="1"/>
        <end position="16"/>
    </location>
</feature>
<organism evidence="2">
    <name type="scientific">Dendrolimus kikuchii</name>
    <dbReference type="NCBI Taxonomy" id="765133"/>
    <lineage>
        <taxon>Eukaryota</taxon>
        <taxon>Metazoa</taxon>
        <taxon>Ecdysozoa</taxon>
        <taxon>Arthropoda</taxon>
        <taxon>Hexapoda</taxon>
        <taxon>Insecta</taxon>
        <taxon>Pterygota</taxon>
        <taxon>Neoptera</taxon>
        <taxon>Endopterygota</taxon>
        <taxon>Lepidoptera</taxon>
        <taxon>Glossata</taxon>
        <taxon>Ditrysia</taxon>
        <taxon>Bombycoidea</taxon>
        <taxon>Lasiocampidae</taxon>
        <taxon>Dendrolimus</taxon>
    </lineage>
</organism>
<dbReference type="Pfam" id="PF03392">
    <property type="entry name" value="OS-D"/>
    <property type="match status" value="1"/>
</dbReference>
<name>A0A076E973_9NEOP</name>
<dbReference type="PROSITE" id="PS51257">
    <property type="entry name" value="PROKAR_LIPOPROTEIN"/>
    <property type="match status" value="1"/>
</dbReference>
<feature type="chain" id="PRO_5001711131" evidence="1">
    <location>
        <begin position="17"/>
        <end position="126"/>
    </location>
</feature>
<dbReference type="PANTHER" id="PTHR11257">
    <property type="entry name" value="CHEMOSENSORY PROTEIN-RELATED"/>
    <property type="match status" value="1"/>
</dbReference>
<dbReference type="PANTHER" id="PTHR11257:SF13">
    <property type="entry name" value="GEO07322P1"/>
    <property type="match status" value="1"/>
</dbReference>
<dbReference type="InterPro" id="IPR005055">
    <property type="entry name" value="A10/PebIII"/>
</dbReference>
<protein>
    <submittedName>
        <fullName evidence="2">Chemosensory protein</fullName>
    </submittedName>
</protein>
<dbReference type="AlphaFoldDB" id="A0A076E973"/>
<evidence type="ECO:0000313" key="2">
    <source>
        <dbReference type="EMBL" id="AII01039.1"/>
    </source>
</evidence>
<sequence length="126" mass="14567">MKSIIILSCLLAVVACEQYTDKYDNTNLEEIMENDNLRQAYLKCLLEEGPCTAEGKKLKELLTEALETECSKCTDKQKQGAKYCIKYLIKNSPKEWEKLSKKYDPNGKYQAKYEKLAKEEDVELPK</sequence>
<evidence type="ECO:0000256" key="1">
    <source>
        <dbReference type="SAM" id="SignalP"/>
    </source>
</evidence>
<dbReference type="EMBL" id="KF487641">
    <property type="protein sequence ID" value="AII01039.1"/>
    <property type="molecule type" value="mRNA"/>
</dbReference>
<reference evidence="2" key="1">
    <citation type="journal article" date="2014" name="Insect Biochem. Mol. Biol.">
        <title>Antennal transcriptome analysis and comparison of olfactory genes in two sympatric defoliators, Dendrolimus houi and Dendrolimus kikuchii (Lepidoptera: Lasiocampidae).</title>
        <authorList>
            <person name="Zhang S."/>
            <person name="Zhang Z."/>
            <person name="Wang H."/>
            <person name="Kong X."/>
        </authorList>
    </citation>
    <scope>NUCLEOTIDE SEQUENCE</scope>
</reference>
<proteinExistence type="evidence at transcript level"/>
<dbReference type="SUPFAM" id="SSF100910">
    <property type="entry name" value="Chemosensory protein Csp2"/>
    <property type="match status" value="1"/>
</dbReference>
<dbReference type="Gene3D" id="1.10.2080.10">
    <property type="entry name" value="Insect odorant-binding protein A10/Ejaculatory bulb-specific protein 3"/>
    <property type="match status" value="1"/>
</dbReference>
<accession>A0A076E973</accession>
<dbReference type="InterPro" id="IPR036682">
    <property type="entry name" value="OS_D_A10/PebIII_sf"/>
</dbReference>
<keyword evidence="1" id="KW-0732">Signal</keyword>
<gene>
    <name evidence="2" type="primary">CSP12</name>
</gene>